<accession>A0A840Y2V4</accession>
<dbReference type="Proteomes" id="UP000562254">
    <property type="component" value="Unassembled WGS sequence"/>
</dbReference>
<gene>
    <name evidence="2" type="ORF">FHS88_002464</name>
</gene>
<feature type="transmembrane region" description="Helical" evidence="1">
    <location>
        <begin position="39"/>
        <end position="58"/>
    </location>
</feature>
<keyword evidence="1" id="KW-1133">Transmembrane helix</keyword>
<comment type="caution">
    <text evidence="2">The sequence shown here is derived from an EMBL/GenBank/DDBJ whole genome shotgun (WGS) entry which is preliminary data.</text>
</comment>
<proteinExistence type="predicted"/>
<dbReference type="RefSeq" id="WP_184485001.1">
    <property type="nucleotide sequence ID" value="NZ_JAAEDJ010000035.1"/>
</dbReference>
<dbReference type="EMBL" id="JACIJE010000006">
    <property type="protein sequence ID" value="MBB5690331.1"/>
    <property type="molecule type" value="Genomic_DNA"/>
</dbReference>
<protein>
    <submittedName>
        <fullName evidence="2">Uncharacterized protein</fullName>
    </submittedName>
</protein>
<evidence type="ECO:0000313" key="3">
    <source>
        <dbReference type="Proteomes" id="UP000562254"/>
    </source>
</evidence>
<evidence type="ECO:0000313" key="2">
    <source>
        <dbReference type="EMBL" id="MBB5690331.1"/>
    </source>
</evidence>
<organism evidence="2 3">
    <name type="scientific">Neoroseomonas alkaliterrae</name>
    <dbReference type="NCBI Taxonomy" id="1452450"/>
    <lineage>
        <taxon>Bacteria</taxon>
        <taxon>Pseudomonadati</taxon>
        <taxon>Pseudomonadota</taxon>
        <taxon>Alphaproteobacteria</taxon>
        <taxon>Acetobacterales</taxon>
        <taxon>Acetobacteraceae</taxon>
        <taxon>Neoroseomonas</taxon>
    </lineage>
</organism>
<keyword evidence="1" id="KW-0472">Membrane</keyword>
<reference evidence="2 3" key="1">
    <citation type="submission" date="2020-08" db="EMBL/GenBank/DDBJ databases">
        <title>Genomic Encyclopedia of Type Strains, Phase IV (KMG-IV): sequencing the most valuable type-strain genomes for metagenomic binning, comparative biology and taxonomic classification.</title>
        <authorList>
            <person name="Goeker M."/>
        </authorList>
    </citation>
    <scope>NUCLEOTIDE SEQUENCE [LARGE SCALE GENOMIC DNA]</scope>
    <source>
        <strain evidence="2 3">DSM 25895</strain>
    </source>
</reference>
<name>A0A840Y2V4_9PROT</name>
<sequence length="59" mass="6403">MSTRTLDDPGLAIPPRPVAVRFVPARPPARIARRMMRDFTGFLAIAWAVAEIALWAGGA</sequence>
<evidence type="ECO:0000256" key="1">
    <source>
        <dbReference type="SAM" id="Phobius"/>
    </source>
</evidence>
<dbReference type="AlphaFoldDB" id="A0A840Y2V4"/>
<keyword evidence="1" id="KW-0812">Transmembrane</keyword>
<keyword evidence="3" id="KW-1185">Reference proteome</keyword>